<accession>A0ACC6L213</accession>
<name>A0ACC6L213_9SPHI</name>
<gene>
    <name evidence="1" type="ORF">J2X78_004111</name>
</gene>
<dbReference type="EMBL" id="JAVDTF010000004">
    <property type="protein sequence ID" value="MDR6785526.1"/>
    <property type="molecule type" value="Genomic_DNA"/>
</dbReference>
<reference evidence="1" key="1">
    <citation type="submission" date="2023-07" db="EMBL/GenBank/DDBJ databases">
        <title>Sorghum-associated microbial communities from plants grown in Nebraska, USA.</title>
        <authorList>
            <person name="Schachtman D."/>
        </authorList>
    </citation>
    <scope>NUCLEOTIDE SEQUENCE</scope>
    <source>
        <strain evidence="1">2697</strain>
    </source>
</reference>
<sequence length="486" mass="54811">MKRYCILFIILSCTLIASCSKDKGNYDLNPINEIKITDKQPENIQIFQFETLKINPIIEQTREVDENKLIYSWSTYLTANPPTAFALGSTKNLDARIEVKPGKYTILFTVKDPQTGVSFFKEYKMEVSTRLGEGWLALEDMPNGKQEISMINVAEEVMHNLYGNANTGQTLPDNSYVIKVLNTAYGLQNVFILGNKNAVEVDYISMKKFDEFKSWFYTPPATFNIQNYFYGTLGASGFIINNDELYSLSFLNANDRLKFGAPIKGDWKISDFAFPHTYSDYTLLYDTKNQRFLRHLSSAITTLSNPAGSAFDPNNVGKQLVFGGPGSGSFYNCLMKNNNDDQFAVYRINAAYNASVIAAEKYDVENAPGLKNAKLFASSGLYMHIYYAVNNEIYLLDIPAKKSKLVYAFPAGVEITSIKIKQSINLIVSYPDNNRQFVAATYQAGEGKIYKFAISNTGDFTGNTFFKEYHGFNRVKNLEYKNGSAY</sequence>
<protein>
    <submittedName>
        <fullName evidence="1">Uncharacterized protein</fullName>
    </submittedName>
</protein>
<comment type="caution">
    <text evidence="1">The sequence shown here is derived from an EMBL/GenBank/DDBJ whole genome shotgun (WGS) entry which is preliminary data.</text>
</comment>
<organism evidence="1 2">
    <name type="scientific">Pedobacter africanus</name>
    <dbReference type="NCBI Taxonomy" id="151894"/>
    <lineage>
        <taxon>Bacteria</taxon>
        <taxon>Pseudomonadati</taxon>
        <taxon>Bacteroidota</taxon>
        <taxon>Sphingobacteriia</taxon>
        <taxon>Sphingobacteriales</taxon>
        <taxon>Sphingobacteriaceae</taxon>
        <taxon>Pedobacter</taxon>
    </lineage>
</organism>
<dbReference type="Proteomes" id="UP001246858">
    <property type="component" value="Unassembled WGS sequence"/>
</dbReference>
<keyword evidence="2" id="KW-1185">Reference proteome</keyword>
<evidence type="ECO:0000313" key="1">
    <source>
        <dbReference type="EMBL" id="MDR6785526.1"/>
    </source>
</evidence>
<proteinExistence type="predicted"/>
<evidence type="ECO:0000313" key="2">
    <source>
        <dbReference type="Proteomes" id="UP001246858"/>
    </source>
</evidence>